<dbReference type="InterPro" id="IPR001873">
    <property type="entry name" value="ENaC"/>
</dbReference>
<evidence type="ECO:0000256" key="1">
    <source>
        <dbReference type="ARBA" id="ARBA00004141"/>
    </source>
</evidence>
<evidence type="ECO:0000256" key="2">
    <source>
        <dbReference type="ARBA" id="ARBA00007193"/>
    </source>
</evidence>
<evidence type="ECO:0000256" key="4">
    <source>
        <dbReference type="ARBA" id="ARBA00022461"/>
    </source>
</evidence>
<organism evidence="13">
    <name type="scientific">Timema cristinae</name>
    <name type="common">Walking stick</name>
    <dbReference type="NCBI Taxonomy" id="61476"/>
    <lineage>
        <taxon>Eukaryota</taxon>
        <taxon>Metazoa</taxon>
        <taxon>Ecdysozoa</taxon>
        <taxon>Arthropoda</taxon>
        <taxon>Hexapoda</taxon>
        <taxon>Insecta</taxon>
        <taxon>Pterygota</taxon>
        <taxon>Neoptera</taxon>
        <taxon>Polyneoptera</taxon>
        <taxon>Phasmatodea</taxon>
        <taxon>Timematodea</taxon>
        <taxon>Timematoidea</taxon>
        <taxon>Timematidae</taxon>
        <taxon>Timema</taxon>
    </lineage>
</organism>
<dbReference type="AlphaFoldDB" id="A0A7R9CWU0"/>
<keyword evidence="8 12" id="KW-0406">Ion transport</keyword>
<dbReference type="GO" id="GO:0005272">
    <property type="term" value="F:sodium channel activity"/>
    <property type="evidence" value="ECO:0007669"/>
    <property type="project" value="UniProtKB-KW"/>
</dbReference>
<keyword evidence="3 12" id="KW-0813">Transport</keyword>
<dbReference type="Gene3D" id="1.10.287.770">
    <property type="entry name" value="YojJ-like"/>
    <property type="match status" value="1"/>
</dbReference>
<keyword evidence="9" id="KW-0472">Membrane</keyword>
<evidence type="ECO:0000256" key="10">
    <source>
        <dbReference type="ARBA" id="ARBA00023201"/>
    </source>
</evidence>
<evidence type="ECO:0000256" key="12">
    <source>
        <dbReference type="RuleBase" id="RU000679"/>
    </source>
</evidence>
<sequence>MTSKGVILKPIKRLYSLEVPDDRCVALRTWFEDRVASSEDPSRNKYSTQRKHSLAEVNVPSRCTDYTLDRDSDPNLLVIGSLVQHKSGVVEHSTTGATSFGGIVGLCLGCSLLSLVEVLYFFTVRPACDIFNSQFKTNTSKVKTIKIAPIYKGTAPLPYDWLI</sequence>
<comment type="subcellular location">
    <subcellularLocation>
        <location evidence="1">Membrane</location>
        <topology evidence="1">Multi-pass membrane protein</topology>
    </subcellularLocation>
</comment>
<name>A0A7R9CWU0_TIMCR</name>
<evidence type="ECO:0000256" key="9">
    <source>
        <dbReference type="ARBA" id="ARBA00023136"/>
    </source>
</evidence>
<dbReference type="EMBL" id="OC318998">
    <property type="protein sequence ID" value="CAD7403908.1"/>
    <property type="molecule type" value="Genomic_DNA"/>
</dbReference>
<gene>
    <name evidence="13" type="ORF">TCEB3V08_LOCUS7235</name>
</gene>
<comment type="similarity">
    <text evidence="2 12">Belongs to the amiloride-sensitive sodium channel (TC 1.A.6) family.</text>
</comment>
<accession>A0A7R9CWU0</accession>
<reference evidence="13" key="1">
    <citation type="submission" date="2020-11" db="EMBL/GenBank/DDBJ databases">
        <authorList>
            <person name="Tran Van P."/>
        </authorList>
    </citation>
    <scope>NUCLEOTIDE SEQUENCE</scope>
</reference>
<keyword evidence="7" id="KW-0915">Sodium</keyword>
<protein>
    <submittedName>
        <fullName evidence="13">Uncharacterized protein</fullName>
    </submittedName>
</protein>
<evidence type="ECO:0000313" key="13">
    <source>
        <dbReference type="EMBL" id="CAD7403908.1"/>
    </source>
</evidence>
<evidence type="ECO:0000256" key="7">
    <source>
        <dbReference type="ARBA" id="ARBA00023053"/>
    </source>
</evidence>
<dbReference type="GO" id="GO:0016020">
    <property type="term" value="C:membrane"/>
    <property type="evidence" value="ECO:0007669"/>
    <property type="project" value="UniProtKB-SubCell"/>
</dbReference>
<keyword evidence="11 12" id="KW-0407">Ion channel</keyword>
<proteinExistence type="inferred from homology"/>
<keyword evidence="10 12" id="KW-0739">Sodium transport</keyword>
<keyword evidence="6" id="KW-1133">Transmembrane helix</keyword>
<evidence type="ECO:0000256" key="6">
    <source>
        <dbReference type="ARBA" id="ARBA00022989"/>
    </source>
</evidence>
<keyword evidence="4 12" id="KW-0894">Sodium channel</keyword>
<evidence type="ECO:0000256" key="11">
    <source>
        <dbReference type="ARBA" id="ARBA00023303"/>
    </source>
</evidence>
<evidence type="ECO:0000256" key="8">
    <source>
        <dbReference type="ARBA" id="ARBA00023065"/>
    </source>
</evidence>
<keyword evidence="5 12" id="KW-0812">Transmembrane</keyword>
<evidence type="ECO:0000256" key="3">
    <source>
        <dbReference type="ARBA" id="ARBA00022448"/>
    </source>
</evidence>
<evidence type="ECO:0000256" key="5">
    <source>
        <dbReference type="ARBA" id="ARBA00022692"/>
    </source>
</evidence>
<dbReference type="Pfam" id="PF00858">
    <property type="entry name" value="ASC"/>
    <property type="match status" value="1"/>
</dbReference>